<keyword evidence="4" id="KW-1185">Reference proteome</keyword>
<feature type="chain" id="PRO_5022023958" description="PEP-CTERM protein-sorting domain-containing protein" evidence="2">
    <location>
        <begin position="27"/>
        <end position="321"/>
    </location>
</feature>
<evidence type="ECO:0000256" key="2">
    <source>
        <dbReference type="SAM" id="SignalP"/>
    </source>
</evidence>
<dbReference type="RefSeq" id="WP_145434534.1">
    <property type="nucleotide sequence ID" value="NZ_CP036339.1"/>
</dbReference>
<dbReference type="AlphaFoldDB" id="A0A517U2F5"/>
<evidence type="ECO:0008006" key="5">
    <source>
        <dbReference type="Google" id="ProtNLM"/>
    </source>
</evidence>
<dbReference type="KEGG" id="llh:I41_40090"/>
<dbReference type="EMBL" id="CP036339">
    <property type="protein sequence ID" value="QDT74806.1"/>
    <property type="molecule type" value="Genomic_DNA"/>
</dbReference>
<keyword evidence="2" id="KW-0732">Signal</keyword>
<sequence precursor="true">MKLTRWRILSLASATAALLTSGVARADVDTPTLPPGAAPLLYLYSALPGQDVPESGGGGNALDGKWDHTQGSSAWDGSDPGGVLAPTPGTPAGSTNRPGGATHEVQGADDVLSIVDPGDPRTVGYTGDPSNRKIYFGYSPVPGLILGPAGSPGIYAVARLRMDPEPLETNLDGSISSFYGMAAGDAGMFSLGRDGVALTMGFGGPTGNDFFIEGTTVPLPSGNSFDFHEVAATMTKTAAPGLYDVKVWIDGTNVLSNPAMSVSGDGEVGSGGIGFGLPSTGSKGAIQLDYIGIGNLIPEPASATLATAAAGLGALLMRRRR</sequence>
<protein>
    <recommendedName>
        <fullName evidence="5">PEP-CTERM protein-sorting domain-containing protein</fullName>
    </recommendedName>
</protein>
<feature type="region of interest" description="Disordered" evidence="1">
    <location>
        <begin position="54"/>
        <end position="104"/>
    </location>
</feature>
<reference evidence="3 4" key="1">
    <citation type="submission" date="2019-02" db="EMBL/GenBank/DDBJ databases">
        <title>Deep-cultivation of Planctomycetes and their phenomic and genomic characterization uncovers novel biology.</title>
        <authorList>
            <person name="Wiegand S."/>
            <person name="Jogler M."/>
            <person name="Boedeker C."/>
            <person name="Pinto D."/>
            <person name="Vollmers J."/>
            <person name="Rivas-Marin E."/>
            <person name="Kohn T."/>
            <person name="Peeters S.H."/>
            <person name="Heuer A."/>
            <person name="Rast P."/>
            <person name="Oberbeckmann S."/>
            <person name="Bunk B."/>
            <person name="Jeske O."/>
            <person name="Meyerdierks A."/>
            <person name="Storesund J.E."/>
            <person name="Kallscheuer N."/>
            <person name="Luecker S."/>
            <person name="Lage O.M."/>
            <person name="Pohl T."/>
            <person name="Merkel B.J."/>
            <person name="Hornburger P."/>
            <person name="Mueller R.-W."/>
            <person name="Bruemmer F."/>
            <person name="Labrenz M."/>
            <person name="Spormann A.M."/>
            <person name="Op den Camp H."/>
            <person name="Overmann J."/>
            <person name="Amann R."/>
            <person name="Jetten M.S.M."/>
            <person name="Mascher T."/>
            <person name="Medema M.H."/>
            <person name="Devos D.P."/>
            <person name="Kaster A.-K."/>
            <person name="Ovreas L."/>
            <person name="Rohde M."/>
            <person name="Galperin M.Y."/>
            <person name="Jogler C."/>
        </authorList>
    </citation>
    <scope>NUCLEOTIDE SEQUENCE [LARGE SCALE GENOMIC DNA]</scope>
    <source>
        <strain evidence="3 4">I41</strain>
    </source>
</reference>
<evidence type="ECO:0000313" key="4">
    <source>
        <dbReference type="Proteomes" id="UP000317909"/>
    </source>
</evidence>
<accession>A0A517U2F5</accession>
<feature type="signal peptide" evidence="2">
    <location>
        <begin position="1"/>
        <end position="26"/>
    </location>
</feature>
<proteinExistence type="predicted"/>
<evidence type="ECO:0000256" key="1">
    <source>
        <dbReference type="SAM" id="MobiDB-lite"/>
    </source>
</evidence>
<evidence type="ECO:0000313" key="3">
    <source>
        <dbReference type="EMBL" id="QDT74806.1"/>
    </source>
</evidence>
<dbReference type="Proteomes" id="UP000317909">
    <property type="component" value="Chromosome"/>
</dbReference>
<gene>
    <name evidence="3" type="ORF">I41_40090</name>
</gene>
<organism evidence="3 4">
    <name type="scientific">Lacipirellula limnantheis</name>
    <dbReference type="NCBI Taxonomy" id="2528024"/>
    <lineage>
        <taxon>Bacteria</taxon>
        <taxon>Pseudomonadati</taxon>
        <taxon>Planctomycetota</taxon>
        <taxon>Planctomycetia</taxon>
        <taxon>Pirellulales</taxon>
        <taxon>Lacipirellulaceae</taxon>
        <taxon>Lacipirellula</taxon>
    </lineage>
</organism>
<name>A0A517U2F5_9BACT</name>